<feature type="compositionally biased region" description="Gly residues" evidence="9">
    <location>
        <begin position="58"/>
        <end position="68"/>
    </location>
</feature>
<keyword evidence="7 10" id="KW-0472">Membrane</keyword>
<gene>
    <name evidence="12" type="ORF">FVE85_1004</name>
</gene>
<accession>A0A5J4Z1W4</accession>
<dbReference type="PROSITE" id="PS50192">
    <property type="entry name" value="T_SNARE"/>
    <property type="match status" value="1"/>
</dbReference>
<keyword evidence="13" id="KW-1185">Reference proteome</keyword>
<protein>
    <submittedName>
        <fullName evidence="12">Bet1-like SNARE 1-2</fullName>
    </submittedName>
</protein>
<dbReference type="Gene3D" id="1.20.5.110">
    <property type="match status" value="1"/>
</dbReference>
<feature type="domain" description="T-SNARE coiled-coil homology" evidence="11">
    <location>
        <begin position="86"/>
        <end position="148"/>
    </location>
</feature>
<evidence type="ECO:0000256" key="9">
    <source>
        <dbReference type="SAM" id="MobiDB-lite"/>
    </source>
</evidence>
<dbReference type="Proteomes" id="UP000324585">
    <property type="component" value="Unassembled WGS sequence"/>
</dbReference>
<comment type="subcellular location">
    <subcellularLocation>
        <location evidence="8">Endomembrane system</location>
        <topology evidence="8">Single-pass type IV membrane protein</topology>
    </subcellularLocation>
    <subcellularLocation>
        <location evidence="1">Golgi apparatus membrane</location>
    </subcellularLocation>
</comment>
<comment type="caution">
    <text evidence="12">The sequence shown here is derived from an EMBL/GenBank/DDBJ whole genome shotgun (WGS) entry which is preliminary data.</text>
</comment>
<keyword evidence="6" id="KW-0333">Golgi apparatus</keyword>
<proteinExistence type="predicted"/>
<keyword evidence="5 10" id="KW-1133">Transmembrane helix</keyword>
<dbReference type="SUPFAM" id="SSF58038">
    <property type="entry name" value="SNARE fusion complex"/>
    <property type="match status" value="1"/>
</dbReference>
<evidence type="ECO:0000256" key="1">
    <source>
        <dbReference type="ARBA" id="ARBA00004394"/>
    </source>
</evidence>
<dbReference type="AlphaFoldDB" id="A0A5J4Z1W4"/>
<evidence type="ECO:0000256" key="5">
    <source>
        <dbReference type="ARBA" id="ARBA00022989"/>
    </source>
</evidence>
<feature type="compositionally biased region" description="Basic residues" evidence="9">
    <location>
        <begin position="42"/>
        <end position="51"/>
    </location>
</feature>
<sequence length="178" mass="19359">MSSSSDLRMRQPSPSQASLGAAPVVGNSAHSGSGMSAQQHHTPQHTTHRSNRNLLFGGNAGAGAGGGSASKYPQPPNYNHSTQEMEGLERDNNAQVDNLNDKVSVMKDVAIQISDEVDYQNRMLDKMSLTFDSAQGLLGGTMERLNDMINSGNGGKHMWYLIAFLVFFFVALYLLFRH</sequence>
<evidence type="ECO:0000256" key="7">
    <source>
        <dbReference type="ARBA" id="ARBA00023136"/>
    </source>
</evidence>
<feature type="region of interest" description="Disordered" evidence="9">
    <location>
        <begin position="1"/>
        <end position="84"/>
    </location>
</feature>
<organism evidence="12 13">
    <name type="scientific">Porphyridium purpureum</name>
    <name type="common">Red alga</name>
    <name type="synonym">Porphyridium cruentum</name>
    <dbReference type="NCBI Taxonomy" id="35688"/>
    <lineage>
        <taxon>Eukaryota</taxon>
        <taxon>Rhodophyta</taxon>
        <taxon>Bangiophyceae</taxon>
        <taxon>Porphyridiales</taxon>
        <taxon>Porphyridiaceae</taxon>
        <taxon>Porphyridium</taxon>
    </lineage>
</organism>
<name>A0A5J4Z1W4_PORPP</name>
<evidence type="ECO:0000313" key="13">
    <source>
        <dbReference type="Proteomes" id="UP000324585"/>
    </source>
</evidence>
<dbReference type="InterPro" id="IPR039899">
    <property type="entry name" value="BET1_SNARE"/>
</dbReference>
<dbReference type="SMART" id="SM00397">
    <property type="entry name" value="t_SNARE"/>
    <property type="match status" value="1"/>
</dbReference>
<feature type="compositionally biased region" description="Polar residues" evidence="9">
    <location>
        <begin position="1"/>
        <end position="18"/>
    </location>
</feature>
<keyword evidence="2" id="KW-0813">Transport</keyword>
<evidence type="ECO:0000256" key="8">
    <source>
        <dbReference type="ARBA" id="ARBA00046280"/>
    </source>
</evidence>
<keyword evidence="3 10" id="KW-0812">Transmembrane</keyword>
<dbReference type="GO" id="GO:0015031">
    <property type="term" value="P:protein transport"/>
    <property type="evidence" value="ECO:0007669"/>
    <property type="project" value="UniProtKB-KW"/>
</dbReference>
<keyword evidence="4" id="KW-0653">Protein transport</keyword>
<evidence type="ECO:0000256" key="4">
    <source>
        <dbReference type="ARBA" id="ARBA00022927"/>
    </source>
</evidence>
<feature type="compositionally biased region" description="Polar residues" evidence="9">
    <location>
        <begin position="28"/>
        <end position="37"/>
    </location>
</feature>
<feature type="transmembrane region" description="Helical" evidence="10">
    <location>
        <begin position="158"/>
        <end position="176"/>
    </location>
</feature>
<dbReference type="GO" id="GO:0000139">
    <property type="term" value="C:Golgi membrane"/>
    <property type="evidence" value="ECO:0007669"/>
    <property type="project" value="UniProtKB-SubCell"/>
</dbReference>
<evidence type="ECO:0000256" key="6">
    <source>
        <dbReference type="ARBA" id="ARBA00023034"/>
    </source>
</evidence>
<dbReference type="EMBL" id="VRMN01000002">
    <property type="protein sequence ID" value="KAA8497275.1"/>
    <property type="molecule type" value="Genomic_DNA"/>
</dbReference>
<evidence type="ECO:0000256" key="10">
    <source>
        <dbReference type="SAM" id="Phobius"/>
    </source>
</evidence>
<reference evidence="13" key="1">
    <citation type="journal article" date="2019" name="Nat. Commun.">
        <title>Expansion of phycobilisome linker gene families in mesophilic red algae.</title>
        <authorList>
            <person name="Lee J."/>
            <person name="Kim D."/>
            <person name="Bhattacharya D."/>
            <person name="Yoon H.S."/>
        </authorList>
    </citation>
    <scope>NUCLEOTIDE SEQUENCE [LARGE SCALE GENOMIC DNA]</scope>
    <source>
        <strain evidence="13">CCMP 1328</strain>
    </source>
</reference>
<evidence type="ECO:0000256" key="2">
    <source>
        <dbReference type="ARBA" id="ARBA00022448"/>
    </source>
</evidence>
<dbReference type="OMA" id="HEVENHN"/>
<dbReference type="OrthoDB" id="261831at2759"/>
<evidence type="ECO:0000313" key="12">
    <source>
        <dbReference type="EMBL" id="KAA8497275.1"/>
    </source>
</evidence>
<dbReference type="CDD" id="cd15853">
    <property type="entry name" value="SNARE_Bet1"/>
    <property type="match status" value="1"/>
</dbReference>
<dbReference type="PANTHER" id="PTHR12791">
    <property type="entry name" value="GOLGI SNARE BET1-RELATED"/>
    <property type="match status" value="1"/>
</dbReference>
<dbReference type="InterPro" id="IPR000727">
    <property type="entry name" value="T_SNARE_dom"/>
</dbReference>
<evidence type="ECO:0000259" key="11">
    <source>
        <dbReference type="PROSITE" id="PS50192"/>
    </source>
</evidence>
<evidence type="ECO:0000256" key="3">
    <source>
        <dbReference type="ARBA" id="ARBA00022692"/>
    </source>
</evidence>